<accession>A0A151GUL5</accession>
<name>A0A151GUL5_DRECN</name>
<evidence type="ECO:0000313" key="2">
    <source>
        <dbReference type="EMBL" id="KYK60761.1"/>
    </source>
</evidence>
<dbReference type="EMBL" id="LAYC01000001">
    <property type="protein sequence ID" value="KYK60761.1"/>
    <property type="molecule type" value="Genomic_DNA"/>
</dbReference>
<dbReference type="Proteomes" id="UP000076580">
    <property type="component" value="Chromosome 01"/>
</dbReference>
<organism evidence="2 3">
    <name type="scientific">Drechmeria coniospora</name>
    <name type="common">Nematophagous fungus</name>
    <name type="synonym">Meria coniospora</name>
    <dbReference type="NCBI Taxonomy" id="98403"/>
    <lineage>
        <taxon>Eukaryota</taxon>
        <taxon>Fungi</taxon>
        <taxon>Dikarya</taxon>
        <taxon>Ascomycota</taxon>
        <taxon>Pezizomycotina</taxon>
        <taxon>Sordariomycetes</taxon>
        <taxon>Hypocreomycetidae</taxon>
        <taxon>Hypocreales</taxon>
        <taxon>Ophiocordycipitaceae</taxon>
        <taxon>Drechmeria</taxon>
    </lineage>
</organism>
<dbReference type="RefSeq" id="XP_040660113.1">
    <property type="nucleotide sequence ID" value="XM_040799230.1"/>
</dbReference>
<reference evidence="2 3" key="1">
    <citation type="journal article" date="2016" name="Sci. Rep.">
        <title>Insights into Adaptations to a Near-Obligate Nematode Endoparasitic Lifestyle from the Finished Genome of Drechmeria coniospora.</title>
        <authorList>
            <person name="Zhang L."/>
            <person name="Zhou Z."/>
            <person name="Guo Q."/>
            <person name="Fokkens L."/>
            <person name="Miskei M."/>
            <person name="Pocsi I."/>
            <person name="Zhang W."/>
            <person name="Chen M."/>
            <person name="Wang L."/>
            <person name="Sun Y."/>
            <person name="Donzelli B.G."/>
            <person name="Gibson D.M."/>
            <person name="Nelson D.R."/>
            <person name="Luo J.G."/>
            <person name="Rep M."/>
            <person name="Liu H."/>
            <person name="Yang S."/>
            <person name="Wang J."/>
            <person name="Krasnoff S.B."/>
            <person name="Xu Y."/>
            <person name="Molnar I."/>
            <person name="Lin M."/>
        </authorList>
    </citation>
    <scope>NUCLEOTIDE SEQUENCE [LARGE SCALE GENOMIC DNA]</scope>
    <source>
        <strain evidence="2 3">ARSEF 6962</strain>
    </source>
</reference>
<comment type="caution">
    <text evidence="2">The sequence shown here is derived from an EMBL/GenBank/DDBJ whole genome shotgun (WGS) entry which is preliminary data.</text>
</comment>
<evidence type="ECO:0000256" key="1">
    <source>
        <dbReference type="SAM" id="MobiDB-lite"/>
    </source>
</evidence>
<keyword evidence="3" id="KW-1185">Reference proteome</keyword>
<evidence type="ECO:0000313" key="3">
    <source>
        <dbReference type="Proteomes" id="UP000076580"/>
    </source>
</evidence>
<gene>
    <name evidence="2" type="ORF">DCS_01899</name>
</gene>
<feature type="compositionally biased region" description="Acidic residues" evidence="1">
    <location>
        <begin position="1"/>
        <end position="16"/>
    </location>
</feature>
<dbReference type="InParanoid" id="A0A151GUL5"/>
<dbReference type="GeneID" id="63714542"/>
<proteinExistence type="predicted"/>
<feature type="region of interest" description="Disordered" evidence="1">
    <location>
        <begin position="84"/>
        <end position="118"/>
    </location>
</feature>
<dbReference type="AlphaFoldDB" id="A0A151GUL5"/>
<protein>
    <submittedName>
        <fullName evidence="2">Uncharacterized protein</fullName>
    </submittedName>
</protein>
<sequence length="167" mass="17204">MDDDDEADDVEADDDEQRGRGLPASVPANHACGGGRATHMAAGGKSSPRKTARSRCEMIFFLCVGRHPSSHWVASGRSEVIARGKTGSFGPREANGTGTSACSSAPHAHGAVDSSAAPTVGRQGAAREACGAGAGRVGERASIGRYMDARAAYAHAHVVRTVLRTCM</sequence>
<feature type="region of interest" description="Disordered" evidence="1">
    <location>
        <begin position="1"/>
        <end position="49"/>
    </location>
</feature>